<keyword evidence="4" id="KW-1185">Reference proteome</keyword>
<comment type="caution">
    <text evidence="3">The sequence shown here is derived from an EMBL/GenBank/DDBJ whole genome shotgun (WGS) entry which is preliminary data.</text>
</comment>
<evidence type="ECO:0000256" key="1">
    <source>
        <dbReference type="ARBA" id="ARBA00006484"/>
    </source>
</evidence>
<proteinExistence type="inferred from homology"/>
<dbReference type="PRINTS" id="PR00081">
    <property type="entry name" value="GDHRDH"/>
</dbReference>
<dbReference type="PANTHER" id="PTHR43899:SF13">
    <property type="entry name" value="RH59310P"/>
    <property type="match status" value="1"/>
</dbReference>
<dbReference type="Gene3D" id="3.40.50.720">
    <property type="entry name" value="NAD(P)-binding Rossmann-like Domain"/>
    <property type="match status" value="1"/>
</dbReference>
<dbReference type="GO" id="GO:0016491">
    <property type="term" value="F:oxidoreductase activity"/>
    <property type="evidence" value="ECO:0007669"/>
    <property type="project" value="UniProtKB-KW"/>
</dbReference>
<evidence type="ECO:0000256" key="2">
    <source>
        <dbReference type="ARBA" id="ARBA00023002"/>
    </source>
</evidence>
<dbReference type="EC" id="1.-.-.-" evidence="3"/>
<dbReference type="EMBL" id="VBTY01000145">
    <property type="protein sequence ID" value="MDG3496029.1"/>
    <property type="molecule type" value="Genomic_DNA"/>
</dbReference>
<dbReference type="Proteomes" id="UP001152872">
    <property type="component" value="Unassembled WGS sequence"/>
</dbReference>
<comment type="similarity">
    <text evidence="1">Belongs to the short-chain dehydrogenases/reductases (SDR) family.</text>
</comment>
<dbReference type="AlphaFoldDB" id="A0A9X4MH33"/>
<dbReference type="PIRSF" id="PIRSF000126">
    <property type="entry name" value="11-beta-HSD1"/>
    <property type="match status" value="1"/>
</dbReference>
<name>A0A9X4MH33_9CYAN</name>
<dbReference type="InterPro" id="IPR051019">
    <property type="entry name" value="VLCFA-Steroid_DH"/>
</dbReference>
<accession>A0A9X4MH33</accession>
<dbReference type="InterPro" id="IPR002347">
    <property type="entry name" value="SDR_fam"/>
</dbReference>
<dbReference type="Pfam" id="PF00106">
    <property type="entry name" value="adh_short"/>
    <property type="match status" value="1"/>
</dbReference>
<dbReference type="PANTHER" id="PTHR43899">
    <property type="entry name" value="RH59310P"/>
    <property type="match status" value="1"/>
</dbReference>
<dbReference type="SUPFAM" id="SSF51735">
    <property type="entry name" value="NAD(P)-binding Rossmann-fold domains"/>
    <property type="match status" value="1"/>
</dbReference>
<keyword evidence="2 3" id="KW-0560">Oxidoreductase</keyword>
<dbReference type="InterPro" id="IPR036291">
    <property type="entry name" value="NAD(P)-bd_dom_sf"/>
</dbReference>
<reference evidence="3" key="1">
    <citation type="submission" date="2019-05" db="EMBL/GenBank/DDBJ databases">
        <title>Whole genome sequencing of Pseudanabaena catenata USMAC16.</title>
        <authorList>
            <person name="Khan Z."/>
            <person name="Omar W.M."/>
            <person name="Convey P."/>
            <person name="Merican F."/>
            <person name="Najimudin N."/>
        </authorList>
    </citation>
    <scope>NUCLEOTIDE SEQUENCE</scope>
    <source>
        <strain evidence="3">USMAC16</strain>
    </source>
</reference>
<protein>
    <submittedName>
        <fullName evidence="3">SDR family oxidoreductase</fullName>
        <ecNumber evidence="3">1.-.-.-</ecNumber>
    </submittedName>
</protein>
<evidence type="ECO:0000313" key="4">
    <source>
        <dbReference type="Proteomes" id="UP001152872"/>
    </source>
</evidence>
<sequence length="274" mass="29524">MQSVNSRQRLNASYLYKRYGSWAVVTGASSGIGREMALRLAESGLNLVLVARSQDVLDQMAVDWRDRYAIEVKVLAVDLAIDSGTKIILEVTQDIDIGLLVAAAGFGTSGAFIESPIETEMEMLNVNCRSLLELTWHFGKRFARRGNGGIVLMSSIVGFQGAPFAAHYAATKAYVQTLAEALYVELAPMGIDVIASAPGPTNSGFASRAGMKLGMALNPVDVAQATLNALGKKPTILPGFISKLLTYSLAFLPRWVRVQIMGGVMRDLTKHQKG</sequence>
<evidence type="ECO:0000313" key="3">
    <source>
        <dbReference type="EMBL" id="MDG3496029.1"/>
    </source>
</evidence>
<dbReference type="RefSeq" id="WP_009628187.1">
    <property type="nucleotide sequence ID" value="NZ_VBTY01000145.1"/>
</dbReference>
<organism evidence="3 4">
    <name type="scientific">Pseudanabaena catenata USMAC16</name>
    <dbReference type="NCBI Taxonomy" id="1855837"/>
    <lineage>
        <taxon>Bacteria</taxon>
        <taxon>Bacillati</taxon>
        <taxon>Cyanobacteriota</taxon>
        <taxon>Cyanophyceae</taxon>
        <taxon>Pseudanabaenales</taxon>
        <taxon>Pseudanabaenaceae</taxon>
        <taxon>Pseudanabaena</taxon>
    </lineage>
</organism>
<gene>
    <name evidence="3" type="ORF">FEV09_15890</name>
</gene>